<keyword evidence="2" id="KW-1185">Reference proteome</keyword>
<sequence>MTTPVIRPLIVISQIYLTGWREDSSGTMRAASARRRQTKHLSNQGIEARWALGLASHKRKYFS</sequence>
<accession>A0ABZ1WB53</accession>
<dbReference type="EMBL" id="CP108482">
    <property type="protein sequence ID" value="WUS57993.1"/>
    <property type="molecule type" value="Genomic_DNA"/>
</dbReference>
<organism evidence="1 2">
    <name type="scientific">Kitasatospora herbaricolor</name>
    <dbReference type="NCBI Taxonomy" id="68217"/>
    <lineage>
        <taxon>Bacteria</taxon>
        <taxon>Bacillati</taxon>
        <taxon>Actinomycetota</taxon>
        <taxon>Actinomycetes</taxon>
        <taxon>Kitasatosporales</taxon>
        <taxon>Streptomycetaceae</taxon>
        <taxon>Kitasatospora</taxon>
    </lineage>
</organism>
<proteinExistence type="predicted"/>
<evidence type="ECO:0000313" key="2">
    <source>
        <dbReference type="Proteomes" id="UP001432014"/>
    </source>
</evidence>
<name>A0ABZ1WB53_9ACTN</name>
<evidence type="ECO:0000313" key="1">
    <source>
        <dbReference type="EMBL" id="WUS57993.1"/>
    </source>
</evidence>
<gene>
    <name evidence="1" type="ORF">OG469_22270</name>
</gene>
<reference evidence="1 2" key="1">
    <citation type="submission" date="2022-10" db="EMBL/GenBank/DDBJ databases">
        <title>The complete genomes of actinobacterial strains from the NBC collection.</title>
        <authorList>
            <person name="Joergensen T.S."/>
            <person name="Alvarez Arevalo M."/>
            <person name="Sterndorff E.B."/>
            <person name="Faurdal D."/>
            <person name="Vuksanovic O."/>
            <person name="Mourched A.-S."/>
            <person name="Charusanti P."/>
            <person name="Shaw S."/>
            <person name="Blin K."/>
            <person name="Weber T."/>
        </authorList>
    </citation>
    <scope>NUCLEOTIDE SEQUENCE [LARGE SCALE GENOMIC DNA]</scope>
    <source>
        <strain evidence="1 2">NBC_01247</strain>
    </source>
</reference>
<dbReference type="RefSeq" id="WP_329496103.1">
    <property type="nucleotide sequence ID" value="NZ_CP108460.1"/>
</dbReference>
<dbReference type="Proteomes" id="UP001432014">
    <property type="component" value="Chromosome"/>
</dbReference>
<protein>
    <submittedName>
        <fullName evidence="1">Uncharacterized protein</fullName>
    </submittedName>
</protein>